<dbReference type="PANTHER" id="PTHR28366:SF1">
    <property type="entry name" value="CHROMOSOME 1 OPEN READING FRAME 131"/>
    <property type="match status" value="1"/>
</dbReference>
<dbReference type="InterPro" id="IPR027973">
    <property type="entry name" value="FSAF1-like"/>
</dbReference>
<organism evidence="1 2">
    <name type="scientific">Acrobeloides nanus</name>
    <dbReference type="NCBI Taxonomy" id="290746"/>
    <lineage>
        <taxon>Eukaryota</taxon>
        <taxon>Metazoa</taxon>
        <taxon>Ecdysozoa</taxon>
        <taxon>Nematoda</taxon>
        <taxon>Chromadorea</taxon>
        <taxon>Rhabditida</taxon>
        <taxon>Tylenchina</taxon>
        <taxon>Cephalobomorpha</taxon>
        <taxon>Cephaloboidea</taxon>
        <taxon>Cephalobidae</taxon>
        <taxon>Acrobeloides</taxon>
    </lineage>
</organism>
<dbReference type="AlphaFoldDB" id="A0A914D803"/>
<reference evidence="2" key="1">
    <citation type="submission" date="2022-11" db="UniProtKB">
        <authorList>
            <consortium name="WormBaseParasite"/>
        </authorList>
    </citation>
    <scope>IDENTIFICATION</scope>
</reference>
<evidence type="ECO:0000313" key="1">
    <source>
        <dbReference type="Proteomes" id="UP000887540"/>
    </source>
</evidence>
<keyword evidence="1" id="KW-1185">Reference proteome</keyword>
<accession>A0A914D803</accession>
<dbReference type="InterPro" id="IPR052852">
    <property type="entry name" value="SSU_Processome_Comp"/>
</dbReference>
<dbReference type="Proteomes" id="UP000887540">
    <property type="component" value="Unplaced"/>
</dbReference>
<sequence>MESDWGYIEPEKLFFEAGRTRPLSELVDNLIEKWEPQANRFPSATAEQTIEIIPKLEHQEESSTSNLNAAKKILKTKDSIQKHSLNLKRVSFEVERFAANETYDPTERESTKTQIALRLGAKPEKKKCINYKAMKEEKLQKKQKTEYEKLQHAEIYSLKNKKKRKTKNKRNQL</sequence>
<proteinExistence type="predicted"/>
<evidence type="ECO:0000313" key="2">
    <source>
        <dbReference type="WBParaSite" id="ACRNAN_scaffold206.g18659.t1"/>
    </source>
</evidence>
<dbReference type="WBParaSite" id="ACRNAN_scaffold206.g18659.t1">
    <property type="protein sequence ID" value="ACRNAN_scaffold206.g18659.t1"/>
    <property type="gene ID" value="ACRNAN_scaffold206.g18659"/>
</dbReference>
<dbReference type="Pfam" id="PF15375">
    <property type="entry name" value="FSAF1"/>
    <property type="match status" value="1"/>
</dbReference>
<dbReference type="PANTHER" id="PTHR28366">
    <property type="entry name" value="CHROMOSOME 1 OPEN READING FRAME 131"/>
    <property type="match status" value="1"/>
</dbReference>
<protein>
    <submittedName>
        <fullName evidence="2">Uncharacterized protein</fullName>
    </submittedName>
</protein>
<name>A0A914D803_9BILA</name>